<dbReference type="Proteomes" id="UP000024635">
    <property type="component" value="Unassembled WGS sequence"/>
</dbReference>
<keyword evidence="3" id="KW-1185">Reference proteome</keyword>
<evidence type="ECO:0000313" key="3">
    <source>
        <dbReference type="Proteomes" id="UP000024635"/>
    </source>
</evidence>
<proteinExistence type="predicted"/>
<gene>
    <name evidence="2" type="primary">Acey_s0133.g1766</name>
    <name evidence="2" type="ORF">Y032_0133g1766</name>
</gene>
<feature type="signal peptide" evidence="1">
    <location>
        <begin position="1"/>
        <end position="22"/>
    </location>
</feature>
<dbReference type="EMBL" id="JARK01001469">
    <property type="protein sequence ID" value="EYB98208.1"/>
    <property type="molecule type" value="Genomic_DNA"/>
</dbReference>
<comment type="caution">
    <text evidence="2">The sequence shown here is derived from an EMBL/GenBank/DDBJ whole genome shotgun (WGS) entry which is preliminary data.</text>
</comment>
<accession>A0A016T5G5</accession>
<name>A0A016T5G5_9BILA</name>
<sequence>MRHFAMLLILLFVLDEMLYVDGSFHCAKMDKQPITSMRRCNDACIKKKHCKAGKCKMVRKKFKRCACYGCHH</sequence>
<protein>
    <submittedName>
        <fullName evidence="2">Uncharacterized protein</fullName>
    </submittedName>
</protein>
<evidence type="ECO:0000256" key="1">
    <source>
        <dbReference type="SAM" id="SignalP"/>
    </source>
</evidence>
<reference evidence="3" key="1">
    <citation type="journal article" date="2015" name="Nat. Genet.">
        <title>The genome and transcriptome of the zoonotic hookworm Ancylostoma ceylanicum identify infection-specific gene families.</title>
        <authorList>
            <person name="Schwarz E.M."/>
            <person name="Hu Y."/>
            <person name="Antoshechkin I."/>
            <person name="Miller M.M."/>
            <person name="Sternberg P.W."/>
            <person name="Aroian R.V."/>
        </authorList>
    </citation>
    <scope>NUCLEOTIDE SEQUENCE</scope>
    <source>
        <strain evidence="3">HY135</strain>
    </source>
</reference>
<feature type="chain" id="PRO_5001490435" evidence="1">
    <location>
        <begin position="23"/>
        <end position="72"/>
    </location>
</feature>
<dbReference type="AlphaFoldDB" id="A0A016T5G5"/>
<organism evidence="2 3">
    <name type="scientific">Ancylostoma ceylanicum</name>
    <dbReference type="NCBI Taxonomy" id="53326"/>
    <lineage>
        <taxon>Eukaryota</taxon>
        <taxon>Metazoa</taxon>
        <taxon>Ecdysozoa</taxon>
        <taxon>Nematoda</taxon>
        <taxon>Chromadorea</taxon>
        <taxon>Rhabditida</taxon>
        <taxon>Rhabditina</taxon>
        <taxon>Rhabditomorpha</taxon>
        <taxon>Strongyloidea</taxon>
        <taxon>Ancylostomatidae</taxon>
        <taxon>Ancylostomatinae</taxon>
        <taxon>Ancylostoma</taxon>
    </lineage>
</organism>
<evidence type="ECO:0000313" key="2">
    <source>
        <dbReference type="EMBL" id="EYB98208.1"/>
    </source>
</evidence>
<keyword evidence="1" id="KW-0732">Signal</keyword>